<reference evidence="2 3" key="1">
    <citation type="journal article" date="2018" name="Sci. Rep.">
        <title>Comparative genomics provides insights into the lifestyle and reveals functional heterogeneity of dark septate endophytic fungi.</title>
        <authorList>
            <person name="Knapp D.G."/>
            <person name="Nemeth J.B."/>
            <person name="Barry K."/>
            <person name="Hainaut M."/>
            <person name="Henrissat B."/>
            <person name="Johnson J."/>
            <person name="Kuo A."/>
            <person name="Lim J.H.P."/>
            <person name="Lipzen A."/>
            <person name="Nolan M."/>
            <person name="Ohm R.A."/>
            <person name="Tamas L."/>
            <person name="Grigoriev I.V."/>
            <person name="Spatafora J.W."/>
            <person name="Nagy L.G."/>
            <person name="Kovacs G.M."/>
        </authorList>
    </citation>
    <scope>NUCLEOTIDE SEQUENCE [LARGE SCALE GENOMIC DNA]</scope>
    <source>
        <strain evidence="2 3">DSE2036</strain>
    </source>
</reference>
<keyword evidence="3" id="KW-1185">Reference proteome</keyword>
<dbReference type="AlphaFoldDB" id="A0A2V1D3E1"/>
<organism evidence="2 3">
    <name type="scientific">Periconia macrospinosa</name>
    <dbReference type="NCBI Taxonomy" id="97972"/>
    <lineage>
        <taxon>Eukaryota</taxon>
        <taxon>Fungi</taxon>
        <taxon>Dikarya</taxon>
        <taxon>Ascomycota</taxon>
        <taxon>Pezizomycotina</taxon>
        <taxon>Dothideomycetes</taxon>
        <taxon>Pleosporomycetidae</taxon>
        <taxon>Pleosporales</taxon>
        <taxon>Massarineae</taxon>
        <taxon>Periconiaceae</taxon>
        <taxon>Periconia</taxon>
    </lineage>
</organism>
<evidence type="ECO:0000256" key="1">
    <source>
        <dbReference type="SAM" id="Phobius"/>
    </source>
</evidence>
<feature type="transmembrane region" description="Helical" evidence="1">
    <location>
        <begin position="45"/>
        <end position="68"/>
    </location>
</feature>
<feature type="transmembrane region" description="Helical" evidence="1">
    <location>
        <begin position="104"/>
        <end position="122"/>
    </location>
</feature>
<dbReference type="Proteomes" id="UP000244855">
    <property type="component" value="Unassembled WGS sequence"/>
</dbReference>
<evidence type="ECO:0000313" key="2">
    <source>
        <dbReference type="EMBL" id="PVH92551.1"/>
    </source>
</evidence>
<keyword evidence="1" id="KW-1133">Transmembrane helix</keyword>
<gene>
    <name evidence="2" type="ORF">DM02DRAFT_272089</name>
</gene>
<sequence>MIAIALILHSIAFSPSYEVFFFPLGHGHVFSGHYYVFGVAYESHLLPPTTFFLCCYLASDTMIFSLSLSLSFFVSLLGQLNSIHLATALWRFFFFFSFIGGRPFYLGIFLILNVCIVIAIFFHGKI</sequence>
<protein>
    <submittedName>
        <fullName evidence="2">Uncharacterized protein</fullName>
    </submittedName>
</protein>
<evidence type="ECO:0000313" key="3">
    <source>
        <dbReference type="Proteomes" id="UP000244855"/>
    </source>
</evidence>
<accession>A0A2V1D3E1</accession>
<name>A0A2V1D3E1_9PLEO</name>
<dbReference type="EMBL" id="KZ805669">
    <property type="protein sequence ID" value="PVH92551.1"/>
    <property type="molecule type" value="Genomic_DNA"/>
</dbReference>
<keyword evidence="1" id="KW-0812">Transmembrane</keyword>
<proteinExistence type="predicted"/>
<keyword evidence="1" id="KW-0472">Membrane</keyword>